<reference evidence="7" key="2">
    <citation type="submission" date="2020-09" db="EMBL/GenBank/DDBJ databases">
        <authorList>
            <person name="Sun Q."/>
            <person name="Zhou Y."/>
        </authorList>
    </citation>
    <scope>NUCLEOTIDE SEQUENCE</scope>
    <source>
        <strain evidence="7">CGMCC 1.6333</strain>
    </source>
</reference>
<dbReference type="RefSeq" id="WP_117152285.1">
    <property type="nucleotide sequence ID" value="NZ_BMLG01000001.1"/>
</dbReference>
<comment type="caution">
    <text evidence="7">The sequence shown here is derived from an EMBL/GenBank/DDBJ whole genome shotgun (WGS) entry which is preliminary data.</text>
</comment>
<dbReference type="CDD" id="cd02014">
    <property type="entry name" value="TPP_POX"/>
    <property type="match status" value="1"/>
</dbReference>
<keyword evidence="8" id="KW-1185">Reference proteome</keyword>
<dbReference type="GO" id="GO:0003824">
    <property type="term" value="F:catalytic activity"/>
    <property type="evidence" value="ECO:0007669"/>
    <property type="project" value="InterPro"/>
</dbReference>
<dbReference type="InterPro" id="IPR029035">
    <property type="entry name" value="DHS-like_NAD/FAD-binding_dom"/>
</dbReference>
<keyword evidence="2 3" id="KW-0786">Thiamine pyrophosphate</keyword>
<sequence length="573" mass="63118">MLEKRNGEIMIDQLIDCGVGHIYGMPGNSINQFVDDLRRREEDIDFIQVRHEEAGALAASAYAKLTGKLGVCMSIGGPGAAHLINGLYDAKKDFAPVLAIVGQVPSTEVGTDAHQEINLETLFEGVSVFNRRVETAKQLPDMLNAAIREAYIHKGVSVLIAPDDLFAAKQNINLKKISGPFFQSSVIPKQETLENSKELIQKAEKPIILAGKGAFHARDELIEFAKKIKAPIVLSLLGKGTIPDNHELNLGQHGQIGTKPAYEAMMEADLLILIGTSFPYSDYLPENTKAIQIDIKENHLGKIYPITEGLLGDAKEIISILTSTLNESTSDSFLRKYQEKMKKWNNHMKEQKEDETDPLYGPQVMNAVEKVVEDDAIISCDVGNVTVWTTRFLSFTNQKFVMSGGLATMGSGLPGAIAANIAYPDKQVVAITGDGGFSMVMHDFVTAVKYEMPIKIVILNNSKIGMIKYEQQTEGKQNYVTDLGEINFAAFAKACGGEGFRIEDFSELNGVMKEAFQTNKPTIIDIVTEDIAPLPGKIKFEQAVSYSKYLLKEFFNNGSVEFPDIKKTINRLL</sequence>
<evidence type="ECO:0000259" key="6">
    <source>
        <dbReference type="Pfam" id="PF02776"/>
    </source>
</evidence>
<dbReference type="Gene3D" id="3.40.50.1220">
    <property type="entry name" value="TPP-binding domain"/>
    <property type="match status" value="1"/>
</dbReference>
<feature type="domain" description="Thiamine pyrophosphate enzyme N-terminal TPP-binding" evidence="6">
    <location>
        <begin position="7"/>
        <end position="118"/>
    </location>
</feature>
<dbReference type="Pfam" id="PF02775">
    <property type="entry name" value="TPP_enzyme_C"/>
    <property type="match status" value="1"/>
</dbReference>
<organism evidence="7 8">
    <name type="scientific">Paraliobacillus quinghaiensis</name>
    <dbReference type="NCBI Taxonomy" id="470815"/>
    <lineage>
        <taxon>Bacteria</taxon>
        <taxon>Bacillati</taxon>
        <taxon>Bacillota</taxon>
        <taxon>Bacilli</taxon>
        <taxon>Bacillales</taxon>
        <taxon>Bacillaceae</taxon>
        <taxon>Paraliobacillus</taxon>
    </lineage>
</organism>
<reference evidence="7" key="1">
    <citation type="journal article" date="2014" name="Int. J. Syst. Evol. Microbiol.">
        <title>Complete genome sequence of Corynebacterium casei LMG S-19264T (=DSM 44701T), isolated from a smear-ripened cheese.</title>
        <authorList>
            <consortium name="US DOE Joint Genome Institute (JGI-PGF)"/>
            <person name="Walter F."/>
            <person name="Albersmeier A."/>
            <person name="Kalinowski J."/>
            <person name="Ruckert C."/>
        </authorList>
    </citation>
    <scope>NUCLEOTIDE SEQUENCE</scope>
    <source>
        <strain evidence="7">CGMCC 1.6333</strain>
    </source>
</reference>
<evidence type="ECO:0000259" key="4">
    <source>
        <dbReference type="Pfam" id="PF00205"/>
    </source>
</evidence>
<comment type="similarity">
    <text evidence="1 3">Belongs to the TPP enzyme family.</text>
</comment>
<evidence type="ECO:0000313" key="7">
    <source>
        <dbReference type="EMBL" id="GGM23552.1"/>
    </source>
</evidence>
<dbReference type="Proteomes" id="UP000618460">
    <property type="component" value="Unassembled WGS sequence"/>
</dbReference>
<dbReference type="PANTHER" id="PTHR42981">
    <property type="entry name" value="PYRUVATE DEHYDROGENASE [UBIQUINONE]"/>
    <property type="match status" value="1"/>
</dbReference>
<dbReference type="SUPFAM" id="SSF52467">
    <property type="entry name" value="DHS-like NAD/FAD-binding domain"/>
    <property type="match status" value="1"/>
</dbReference>
<dbReference type="InterPro" id="IPR047211">
    <property type="entry name" value="POXB-like"/>
</dbReference>
<dbReference type="EMBL" id="BMLG01000001">
    <property type="protein sequence ID" value="GGM23552.1"/>
    <property type="molecule type" value="Genomic_DNA"/>
</dbReference>
<evidence type="ECO:0000313" key="8">
    <source>
        <dbReference type="Proteomes" id="UP000618460"/>
    </source>
</evidence>
<dbReference type="OrthoDB" id="4494979at2"/>
<dbReference type="InterPro" id="IPR047210">
    <property type="entry name" value="TPP_PYR_POXB-like"/>
</dbReference>
<protein>
    <submittedName>
        <fullName evidence="7">Pyruvate oxidase</fullName>
    </submittedName>
</protein>
<dbReference type="Gene3D" id="3.40.50.970">
    <property type="match status" value="2"/>
</dbReference>
<dbReference type="GO" id="GO:0000287">
    <property type="term" value="F:magnesium ion binding"/>
    <property type="evidence" value="ECO:0007669"/>
    <property type="project" value="InterPro"/>
</dbReference>
<evidence type="ECO:0000256" key="1">
    <source>
        <dbReference type="ARBA" id="ARBA00007812"/>
    </source>
</evidence>
<dbReference type="InterPro" id="IPR047212">
    <property type="entry name" value="TPP_POXB-like"/>
</dbReference>
<evidence type="ECO:0000259" key="5">
    <source>
        <dbReference type="Pfam" id="PF02775"/>
    </source>
</evidence>
<dbReference type="CDD" id="cd07039">
    <property type="entry name" value="TPP_PYR_POX"/>
    <property type="match status" value="1"/>
</dbReference>
<dbReference type="GO" id="GO:0030976">
    <property type="term" value="F:thiamine pyrophosphate binding"/>
    <property type="evidence" value="ECO:0007669"/>
    <property type="project" value="InterPro"/>
</dbReference>
<name>A0A917WRX5_9BACI</name>
<dbReference type="InterPro" id="IPR029061">
    <property type="entry name" value="THDP-binding"/>
</dbReference>
<evidence type="ECO:0000256" key="3">
    <source>
        <dbReference type="RuleBase" id="RU362132"/>
    </source>
</evidence>
<feature type="domain" description="Thiamine pyrophosphate enzyme TPP-binding" evidence="5">
    <location>
        <begin position="381"/>
        <end position="526"/>
    </location>
</feature>
<keyword evidence="7" id="KW-0670">Pyruvate</keyword>
<dbReference type="InterPro" id="IPR000399">
    <property type="entry name" value="TPP-bd_CS"/>
</dbReference>
<dbReference type="InterPro" id="IPR012000">
    <property type="entry name" value="Thiamin_PyroP_enz_cen_dom"/>
</dbReference>
<dbReference type="PROSITE" id="PS00187">
    <property type="entry name" value="TPP_ENZYMES"/>
    <property type="match status" value="1"/>
</dbReference>
<dbReference type="PANTHER" id="PTHR42981:SF2">
    <property type="entry name" value="PYRUVATE DEHYDROGENASE [UBIQUINONE]"/>
    <property type="match status" value="1"/>
</dbReference>
<dbReference type="NCBIfam" id="NF006377">
    <property type="entry name" value="PRK08611.1"/>
    <property type="match status" value="1"/>
</dbReference>
<dbReference type="InterPro" id="IPR011766">
    <property type="entry name" value="TPP_enzyme_TPP-bd"/>
</dbReference>
<dbReference type="InterPro" id="IPR012001">
    <property type="entry name" value="Thiamin_PyroP_enz_TPP-bd_dom"/>
</dbReference>
<dbReference type="AlphaFoldDB" id="A0A917WRX5"/>
<gene>
    <name evidence="7" type="ORF">GCM10011351_06650</name>
</gene>
<evidence type="ECO:0000256" key="2">
    <source>
        <dbReference type="ARBA" id="ARBA00023052"/>
    </source>
</evidence>
<accession>A0A917WRX5</accession>
<dbReference type="Pfam" id="PF02776">
    <property type="entry name" value="TPP_enzyme_N"/>
    <property type="match status" value="1"/>
</dbReference>
<feature type="domain" description="Thiamine pyrophosphate enzyme central" evidence="4">
    <location>
        <begin position="197"/>
        <end position="319"/>
    </location>
</feature>
<dbReference type="SUPFAM" id="SSF52518">
    <property type="entry name" value="Thiamin diphosphate-binding fold (THDP-binding)"/>
    <property type="match status" value="2"/>
</dbReference>
<proteinExistence type="inferred from homology"/>
<dbReference type="Pfam" id="PF00205">
    <property type="entry name" value="TPP_enzyme_M"/>
    <property type="match status" value="1"/>
</dbReference>